<evidence type="ECO:0000256" key="2">
    <source>
        <dbReference type="ARBA" id="ARBA00023015"/>
    </source>
</evidence>
<evidence type="ECO:0000256" key="4">
    <source>
        <dbReference type="ARBA" id="ARBA00023242"/>
    </source>
</evidence>
<dbReference type="GO" id="GO:0003700">
    <property type="term" value="F:DNA-binding transcription factor activity"/>
    <property type="evidence" value="ECO:0007669"/>
    <property type="project" value="InterPro"/>
</dbReference>
<keyword evidence="4" id="KW-0539">Nucleus</keyword>
<keyword evidence="3" id="KW-0804">Transcription</keyword>
<evidence type="ECO:0000259" key="5">
    <source>
        <dbReference type="SMART" id="SM00717"/>
    </source>
</evidence>
<dbReference type="SUPFAM" id="SSF46689">
    <property type="entry name" value="Homeodomain-like"/>
    <property type="match status" value="1"/>
</dbReference>
<dbReference type="CDD" id="cd00167">
    <property type="entry name" value="SANT"/>
    <property type="match status" value="1"/>
</dbReference>
<feature type="domain" description="Myb-like" evidence="5">
    <location>
        <begin position="7"/>
        <end position="60"/>
    </location>
</feature>
<sequence>MDDCGKVLRRWSWEENKLFEVALAVVDEQYPDRWEVIAAMVGGNKKAGDVQEHYVTLLEDLHVIESGKLDHDLPQTQPCLLLHFPHS</sequence>
<organism evidence="6 7">
    <name type="scientific">Acacia crassicarpa</name>
    <name type="common">northern wattle</name>
    <dbReference type="NCBI Taxonomy" id="499986"/>
    <lineage>
        <taxon>Eukaryota</taxon>
        <taxon>Viridiplantae</taxon>
        <taxon>Streptophyta</taxon>
        <taxon>Embryophyta</taxon>
        <taxon>Tracheophyta</taxon>
        <taxon>Spermatophyta</taxon>
        <taxon>Magnoliopsida</taxon>
        <taxon>eudicotyledons</taxon>
        <taxon>Gunneridae</taxon>
        <taxon>Pentapetalae</taxon>
        <taxon>rosids</taxon>
        <taxon>fabids</taxon>
        <taxon>Fabales</taxon>
        <taxon>Fabaceae</taxon>
        <taxon>Caesalpinioideae</taxon>
        <taxon>mimosoid clade</taxon>
        <taxon>Acacieae</taxon>
        <taxon>Acacia</taxon>
    </lineage>
</organism>
<comment type="subcellular location">
    <subcellularLocation>
        <location evidence="1">Nucleus</location>
    </subcellularLocation>
</comment>
<name>A0AAE1MTD9_9FABA</name>
<proteinExistence type="predicted"/>
<dbReference type="SMART" id="SM00717">
    <property type="entry name" value="SANT"/>
    <property type="match status" value="1"/>
</dbReference>
<gene>
    <name evidence="6" type="ORF">QN277_021749</name>
</gene>
<dbReference type="InterPro" id="IPR044636">
    <property type="entry name" value="RADIALIS-like"/>
</dbReference>
<accession>A0AAE1MTD9</accession>
<dbReference type="PANTHER" id="PTHR43952">
    <property type="entry name" value="MYB FAMILY TRANSCRIPTION FACTOR-RELATED"/>
    <property type="match status" value="1"/>
</dbReference>
<dbReference type="InterPro" id="IPR009057">
    <property type="entry name" value="Homeodomain-like_sf"/>
</dbReference>
<protein>
    <recommendedName>
        <fullName evidence="5">Myb-like domain-containing protein</fullName>
    </recommendedName>
</protein>
<dbReference type="Proteomes" id="UP001293593">
    <property type="component" value="Unassembled WGS sequence"/>
</dbReference>
<evidence type="ECO:0000256" key="3">
    <source>
        <dbReference type="ARBA" id="ARBA00023163"/>
    </source>
</evidence>
<evidence type="ECO:0000256" key="1">
    <source>
        <dbReference type="ARBA" id="ARBA00004123"/>
    </source>
</evidence>
<reference evidence="6" key="1">
    <citation type="submission" date="2023-10" db="EMBL/GenBank/DDBJ databases">
        <title>Chromosome-level genome of the transformable northern wattle, Acacia crassicarpa.</title>
        <authorList>
            <person name="Massaro I."/>
            <person name="Sinha N.R."/>
            <person name="Poethig S."/>
            <person name="Leichty A.R."/>
        </authorList>
    </citation>
    <scope>NUCLEOTIDE SEQUENCE</scope>
    <source>
        <strain evidence="6">Acra3RX</strain>
        <tissue evidence="6">Leaf</tissue>
    </source>
</reference>
<dbReference type="FunFam" id="1.10.10.60:FF:000154">
    <property type="entry name" value="Transcription factor SRM1"/>
    <property type="match status" value="1"/>
</dbReference>
<evidence type="ECO:0000313" key="6">
    <source>
        <dbReference type="EMBL" id="KAK4273323.1"/>
    </source>
</evidence>
<comment type="caution">
    <text evidence="6">The sequence shown here is derived from an EMBL/GenBank/DDBJ whole genome shotgun (WGS) entry which is preliminary data.</text>
</comment>
<dbReference type="Gene3D" id="1.10.10.60">
    <property type="entry name" value="Homeodomain-like"/>
    <property type="match status" value="1"/>
</dbReference>
<dbReference type="InterPro" id="IPR001005">
    <property type="entry name" value="SANT/Myb"/>
</dbReference>
<dbReference type="EMBL" id="JAWXYG010000005">
    <property type="protein sequence ID" value="KAK4273323.1"/>
    <property type="molecule type" value="Genomic_DNA"/>
</dbReference>
<evidence type="ECO:0000313" key="7">
    <source>
        <dbReference type="Proteomes" id="UP001293593"/>
    </source>
</evidence>
<keyword evidence="7" id="KW-1185">Reference proteome</keyword>
<dbReference type="AlphaFoldDB" id="A0AAE1MTD9"/>
<dbReference type="PANTHER" id="PTHR43952:SF45">
    <property type="entry name" value="PROTEIN RADIALIS-LIKE 4"/>
    <property type="match status" value="1"/>
</dbReference>
<dbReference type="GO" id="GO:0005634">
    <property type="term" value="C:nucleus"/>
    <property type="evidence" value="ECO:0007669"/>
    <property type="project" value="UniProtKB-SubCell"/>
</dbReference>
<keyword evidence="2" id="KW-0805">Transcription regulation</keyword>